<keyword evidence="3" id="KW-1185">Reference proteome</keyword>
<dbReference type="Proteomes" id="UP001497382">
    <property type="component" value="Unassembled WGS sequence"/>
</dbReference>
<accession>A0AAV2AYB4</accession>
<gene>
    <name evidence="2" type="ORF">LARSCL_LOCUS15436</name>
</gene>
<reference evidence="2 3" key="1">
    <citation type="submission" date="2024-04" db="EMBL/GenBank/DDBJ databases">
        <authorList>
            <person name="Rising A."/>
            <person name="Reimegard J."/>
            <person name="Sonavane S."/>
            <person name="Akerstrom W."/>
            <person name="Nylinder S."/>
            <person name="Hedman E."/>
            <person name="Kallberg Y."/>
        </authorList>
    </citation>
    <scope>NUCLEOTIDE SEQUENCE [LARGE SCALE GENOMIC DNA]</scope>
</reference>
<dbReference type="InterPro" id="IPR018289">
    <property type="entry name" value="MULE_transposase_dom"/>
</dbReference>
<dbReference type="EMBL" id="CAXIEN010000234">
    <property type="protein sequence ID" value="CAL1288591.1"/>
    <property type="molecule type" value="Genomic_DNA"/>
</dbReference>
<evidence type="ECO:0000313" key="3">
    <source>
        <dbReference type="Proteomes" id="UP001497382"/>
    </source>
</evidence>
<comment type="caution">
    <text evidence="2">The sequence shown here is derived from an EMBL/GenBank/DDBJ whole genome shotgun (WGS) entry which is preliminary data.</text>
</comment>
<evidence type="ECO:0000259" key="1">
    <source>
        <dbReference type="Pfam" id="PF10551"/>
    </source>
</evidence>
<sequence>MHVDWDSTISETNIYPAIFALLPDKKESTYRSLLLKLKTSFPRWNRELIKLDFETAAINACIQEFPNSTISGCNFHFNQCLWRKIQTLGLVKEYKENEEIKLFCKMCSALAYMPLNTVEDAWIVIMERAPQHEKLSEFIDYFIEQWMDNPLLPIALWNVNDQRHRTNNAVEGWNSKLNRMIGRQQPNVQLLVKCLKDEANNVSHVIRCHELGEFGVKRKKKFQSCSVANSVSKHTLGMKRAADWLHSFQQQQCDSSKIRRLQHVTYL</sequence>
<organism evidence="2 3">
    <name type="scientific">Larinioides sclopetarius</name>
    <dbReference type="NCBI Taxonomy" id="280406"/>
    <lineage>
        <taxon>Eukaryota</taxon>
        <taxon>Metazoa</taxon>
        <taxon>Ecdysozoa</taxon>
        <taxon>Arthropoda</taxon>
        <taxon>Chelicerata</taxon>
        <taxon>Arachnida</taxon>
        <taxon>Araneae</taxon>
        <taxon>Araneomorphae</taxon>
        <taxon>Entelegynae</taxon>
        <taxon>Araneoidea</taxon>
        <taxon>Araneidae</taxon>
        <taxon>Larinioides</taxon>
    </lineage>
</organism>
<dbReference type="AlphaFoldDB" id="A0AAV2AYB4"/>
<name>A0AAV2AYB4_9ARAC</name>
<protein>
    <recommendedName>
        <fullName evidence="1">MULE transposase domain-containing protein</fullName>
    </recommendedName>
</protein>
<feature type="domain" description="MULE transposase" evidence="1">
    <location>
        <begin position="11"/>
        <end position="79"/>
    </location>
</feature>
<proteinExistence type="predicted"/>
<evidence type="ECO:0000313" key="2">
    <source>
        <dbReference type="EMBL" id="CAL1288591.1"/>
    </source>
</evidence>
<dbReference type="Pfam" id="PF10551">
    <property type="entry name" value="MULE"/>
    <property type="match status" value="1"/>
</dbReference>